<accession>A0A1I4NSD2</accession>
<protein>
    <submittedName>
        <fullName evidence="1">Uncharacterized protein</fullName>
    </submittedName>
</protein>
<dbReference type="Proteomes" id="UP000183287">
    <property type="component" value="Unassembled WGS sequence"/>
</dbReference>
<evidence type="ECO:0000313" key="2">
    <source>
        <dbReference type="Proteomes" id="UP000183287"/>
    </source>
</evidence>
<organism evidence="1 2">
    <name type="scientific">Nitrosomonas communis</name>
    <dbReference type="NCBI Taxonomy" id="44574"/>
    <lineage>
        <taxon>Bacteria</taxon>
        <taxon>Pseudomonadati</taxon>
        <taxon>Pseudomonadota</taxon>
        <taxon>Betaproteobacteria</taxon>
        <taxon>Nitrosomonadales</taxon>
        <taxon>Nitrosomonadaceae</taxon>
        <taxon>Nitrosomonas</taxon>
    </lineage>
</organism>
<gene>
    <name evidence="1" type="ORF">SAMN05421863_101628</name>
</gene>
<keyword evidence="2" id="KW-1185">Reference proteome</keyword>
<evidence type="ECO:0000313" key="1">
    <source>
        <dbReference type="EMBL" id="SFM18305.1"/>
    </source>
</evidence>
<dbReference type="EMBL" id="FOUB01000016">
    <property type="protein sequence ID" value="SFM18305.1"/>
    <property type="molecule type" value="Genomic_DNA"/>
</dbReference>
<dbReference type="AlphaFoldDB" id="A0A1I4NSD2"/>
<name>A0A1I4NSD2_9PROT</name>
<sequence>MKIDKYCHAKNHYLNQSNLELNFNDKKQVSFSIQTV</sequence>
<proteinExistence type="predicted"/>
<reference evidence="2" key="1">
    <citation type="submission" date="2016-10" db="EMBL/GenBank/DDBJ databases">
        <authorList>
            <person name="Varghese N."/>
            <person name="Submissions S."/>
        </authorList>
    </citation>
    <scope>NUCLEOTIDE SEQUENCE [LARGE SCALE GENOMIC DNA]</scope>
    <source>
        <strain evidence="2">Nm44</strain>
    </source>
</reference>